<reference evidence="1 2" key="1">
    <citation type="submission" date="2017-09" db="EMBL/GenBank/DDBJ databases">
        <title>Large-scale bioinformatics analysis of Bacillus genomes uncovers conserved roles of natural products in bacterial physiology.</title>
        <authorList>
            <consortium name="Agbiome Team Llc"/>
            <person name="Bleich R.M."/>
            <person name="Kirk G.J."/>
            <person name="Santa Maria K.C."/>
            <person name="Allen S.E."/>
            <person name="Farag S."/>
            <person name="Shank E.A."/>
            <person name="Bowers A."/>
        </authorList>
    </citation>
    <scope>NUCLEOTIDE SEQUENCE [LARGE SCALE GENOMIC DNA]</scope>
    <source>
        <strain evidence="1 2">AFS020204</strain>
    </source>
</reference>
<proteinExistence type="predicted"/>
<dbReference type="EMBL" id="NTSO01000002">
    <property type="protein sequence ID" value="PFF51798.1"/>
    <property type="molecule type" value="Genomic_DNA"/>
</dbReference>
<evidence type="ECO:0000313" key="2">
    <source>
        <dbReference type="Proteomes" id="UP000220210"/>
    </source>
</evidence>
<dbReference type="RefSeq" id="WP_001044653.1">
    <property type="nucleotide sequence ID" value="NZ_NTSO01000002.1"/>
</dbReference>
<protein>
    <submittedName>
        <fullName evidence="1">Uncharacterized protein</fullName>
    </submittedName>
</protein>
<dbReference type="Proteomes" id="UP000220210">
    <property type="component" value="Unassembled WGS sequence"/>
</dbReference>
<organism evidence="1 2">
    <name type="scientific">Bacillus cereus</name>
    <dbReference type="NCBI Taxonomy" id="1396"/>
    <lineage>
        <taxon>Bacteria</taxon>
        <taxon>Bacillati</taxon>
        <taxon>Bacillota</taxon>
        <taxon>Bacilli</taxon>
        <taxon>Bacillales</taxon>
        <taxon>Bacillaceae</taxon>
        <taxon>Bacillus</taxon>
        <taxon>Bacillus cereus group</taxon>
    </lineage>
</organism>
<accession>A0A9X6W2H3</accession>
<evidence type="ECO:0000313" key="1">
    <source>
        <dbReference type="EMBL" id="PFF51798.1"/>
    </source>
</evidence>
<gene>
    <name evidence="1" type="ORF">CN357_03650</name>
</gene>
<name>A0A9X6W2H3_BACCE</name>
<dbReference type="AlphaFoldDB" id="A0A9X6W2H3"/>
<comment type="caution">
    <text evidence="1">The sequence shown here is derived from an EMBL/GenBank/DDBJ whole genome shotgun (WGS) entry which is preliminary data.</text>
</comment>
<sequence length="81" mass="9295">MNKTVDMIKDPKNIIVHTEDRYLKGPTARVVSKRVLRNAVTKNCEWYKNDKCKECLIDAQEIPNPCGTAWTLTIGKGKKLY</sequence>